<protein>
    <recommendedName>
        <fullName evidence="4">Secreted protein</fullName>
    </recommendedName>
</protein>
<reference evidence="2 3" key="1">
    <citation type="submission" date="2024-02" db="EMBL/GenBank/DDBJ databases">
        <title>De novo assembly and annotation of 12 fungi associated with fruit tree decline syndrome in Ontario, Canada.</title>
        <authorList>
            <person name="Sulman M."/>
            <person name="Ellouze W."/>
            <person name="Ilyukhin E."/>
        </authorList>
    </citation>
    <scope>NUCLEOTIDE SEQUENCE [LARGE SCALE GENOMIC DNA]</scope>
    <source>
        <strain evidence="2 3">M11/M66-122</strain>
    </source>
</reference>
<feature type="chain" id="PRO_5042897600" description="Secreted protein" evidence="1">
    <location>
        <begin position="27"/>
        <end position="186"/>
    </location>
</feature>
<dbReference type="EMBL" id="JAKJXP020000046">
    <property type="protein sequence ID" value="KAK7751651.1"/>
    <property type="molecule type" value="Genomic_DNA"/>
</dbReference>
<name>A0AAN9UR22_9PEZI</name>
<sequence length="186" mass="19461">MQQNTFTTAVLGLIASTTMMAGHAAADFTVYLGNTNEINNPGISFSSGGMQVHDHAPLDCSEVSDAVTIAAPRDNDASGGGWACDGCNADAVADWDIERFEMYNGDDAIGAATDNPIPLFDHATGAVTLYGTGGGNYDMRDSDNNFLGTCTRPDGPQEMDCSQVIAATFMTHAFSCTTDLTPNADL</sequence>
<evidence type="ECO:0000256" key="1">
    <source>
        <dbReference type="SAM" id="SignalP"/>
    </source>
</evidence>
<keyword evidence="3" id="KW-1185">Reference proteome</keyword>
<evidence type="ECO:0000313" key="2">
    <source>
        <dbReference type="EMBL" id="KAK7751651.1"/>
    </source>
</evidence>
<gene>
    <name evidence="2" type="ORF">SLS62_006311</name>
</gene>
<accession>A0AAN9UR22</accession>
<dbReference type="AlphaFoldDB" id="A0AAN9UR22"/>
<dbReference type="Proteomes" id="UP001320420">
    <property type="component" value="Unassembled WGS sequence"/>
</dbReference>
<comment type="caution">
    <text evidence="2">The sequence shown here is derived from an EMBL/GenBank/DDBJ whole genome shotgun (WGS) entry which is preliminary data.</text>
</comment>
<organism evidence="2 3">
    <name type="scientific">Diatrype stigma</name>
    <dbReference type="NCBI Taxonomy" id="117547"/>
    <lineage>
        <taxon>Eukaryota</taxon>
        <taxon>Fungi</taxon>
        <taxon>Dikarya</taxon>
        <taxon>Ascomycota</taxon>
        <taxon>Pezizomycotina</taxon>
        <taxon>Sordariomycetes</taxon>
        <taxon>Xylariomycetidae</taxon>
        <taxon>Xylariales</taxon>
        <taxon>Diatrypaceae</taxon>
        <taxon>Diatrype</taxon>
    </lineage>
</organism>
<evidence type="ECO:0000313" key="3">
    <source>
        <dbReference type="Proteomes" id="UP001320420"/>
    </source>
</evidence>
<proteinExistence type="predicted"/>
<feature type="signal peptide" evidence="1">
    <location>
        <begin position="1"/>
        <end position="26"/>
    </location>
</feature>
<keyword evidence="1" id="KW-0732">Signal</keyword>
<evidence type="ECO:0008006" key="4">
    <source>
        <dbReference type="Google" id="ProtNLM"/>
    </source>
</evidence>